<evidence type="ECO:0000313" key="1">
    <source>
        <dbReference type="EMBL" id="JAH98129.1"/>
    </source>
</evidence>
<protein>
    <submittedName>
        <fullName evidence="1">Uncharacterized protein</fullName>
    </submittedName>
</protein>
<accession>A0A0E9X686</accession>
<sequence>MSNTFTKPCWKKQFKLKHMLNTDEKCGTQLKIQMYEISHRGLKYGYNPVFTSLF</sequence>
<dbReference type="AlphaFoldDB" id="A0A0E9X686"/>
<reference evidence="1" key="1">
    <citation type="submission" date="2014-11" db="EMBL/GenBank/DDBJ databases">
        <authorList>
            <person name="Amaro Gonzalez C."/>
        </authorList>
    </citation>
    <scope>NUCLEOTIDE SEQUENCE</scope>
</reference>
<organism evidence="1">
    <name type="scientific">Anguilla anguilla</name>
    <name type="common">European freshwater eel</name>
    <name type="synonym">Muraena anguilla</name>
    <dbReference type="NCBI Taxonomy" id="7936"/>
    <lineage>
        <taxon>Eukaryota</taxon>
        <taxon>Metazoa</taxon>
        <taxon>Chordata</taxon>
        <taxon>Craniata</taxon>
        <taxon>Vertebrata</taxon>
        <taxon>Euteleostomi</taxon>
        <taxon>Actinopterygii</taxon>
        <taxon>Neopterygii</taxon>
        <taxon>Teleostei</taxon>
        <taxon>Anguilliformes</taxon>
        <taxon>Anguillidae</taxon>
        <taxon>Anguilla</taxon>
    </lineage>
</organism>
<name>A0A0E9X686_ANGAN</name>
<dbReference type="EMBL" id="GBXM01010448">
    <property type="protein sequence ID" value="JAH98129.1"/>
    <property type="molecule type" value="Transcribed_RNA"/>
</dbReference>
<reference evidence="1" key="2">
    <citation type="journal article" date="2015" name="Fish Shellfish Immunol.">
        <title>Early steps in the European eel (Anguilla anguilla)-Vibrio vulnificus interaction in the gills: Role of the RtxA13 toxin.</title>
        <authorList>
            <person name="Callol A."/>
            <person name="Pajuelo D."/>
            <person name="Ebbesson L."/>
            <person name="Teles M."/>
            <person name="MacKenzie S."/>
            <person name="Amaro C."/>
        </authorList>
    </citation>
    <scope>NUCLEOTIDE SEQUENCE</scope>
</reference>
<proteinExistence type="predicted"/>